<evidence type="ECO:0000313" key="2">
    <source>
        <dbReference type="Proteomes" id="UP000240978"/>
    </source>
</evidence>
<dbReference type="EMBL" id="PYGK01000019">
    <property type="protein sequence ID" value="PSL23001.1"/>
    <property type="molecule type" value="Genomic_DNA"/>
</dbReference>
<name>A0A2P8FMQ0_9BACT</name>
<gene>
    <name evidence="1" type="ORF">CLV42_11921</name>
</gene>
<protein>
    <recommendedName>
        <fullName evidence="3">SusD-like starch-binding protein associating with outer membrane</fullName>
    </recommendedName>
</protein>
<keyword evidence="2" id="KW-1185">Reference proteome</keyword>
<comment type="caution">
    <text evidence="1">The sequence shown here is derived from an EMBL/GenBank/DDBJ whole genome shotgun (WGS) entry which is preliminary data.</text>
</comment>
<dbReference type="Proteomes" id="UP000240978">
    <property type="component" value="Unassembled WGS sequence"/>
</dbReference>
<reference evidence="1 2" key="1">
    <citation type="submission" date="2018-03" db="EMBL/GenBank/DDBJ databases">
        <title>Genomic Encyclopedia of Archaeal and Bacterial Type Strains, Phase II (KMG-II): from individual species to whole genera.</title>
        <authorList>
            <person name="Goeker M."/>
        </authorList>
    </citation>
    <scope>NUCLEOTIDE SEQUENCE [LARGE SCALE GENOMIC DNA]</scope>
    <source>
        <strain evidence="1 2">DSM 18107</strain>
    </source>
</reference>
<organism evidence="1 2">
    <name type="scientific">Chitinophaga ginsengisoli</name>
    <dbReference type="NCBI Taxonomy" id="363837"/>
    <lineage>
        <taxon>Bacteria</taxon>
        <taxon>Pseudomonadati</taxon>
        <taxon>Bacteroidota</taxon>
        <taxon>Chitinophagia</taxon>
        <taxon>Chitinophagales</taxon>
        <taxon>Chitinophagaceae</taxon>
        <taxon>Chitinophaga</taxon>
    </lineage>
</organism>
<dbReference type="AlphaFoldDB" id="A0A2P8FMQ0"/>
<evidence type="ECO:0008006" key="3">
    <source>
        <dbReference type="Google" id="ProtNLM"/>
    </source>
</evidence>
<accession>A0A2P8FMQ0</accession>
<evidence type="ECO:0000313" key="1">
    <source>
        <dbReference type="EMBL" id="PSL23001.1"/>
    </source>
</evidence>
<sequence>MKTAETELKQDIKGIKITGTDWATRAPYNDPAYLSKVDANGFLVAEKDRKFDPAKDYLQPLPTKEVAFYAANGKILEQNPGW</sequence>
<proteinExistence type="predicted"/>